<dbReference type="GO" id="GO:0051607">
    <property type="term" value="P:defense response to virus"/>
    <property type="evidence" value="ECO:0007669"/>
    <property type="project" value="UniProtKB-KW"/>
</dbReference>
<evidence type="ECO:0000313" key="4">
    <source>
        <dbReference type="Proteomes" id="UP000007239"/>
    </source>
</evidence>
<dbReference type="EMBL" id="CP002739">
    <property type="protein sequence ID" value="AEF18353.1"/>
    <property type="molecule type" value="Genomic_DNA"/>
</dbReference>
<evidence type="ECO:0000256" key="1">
    <source>
        <dbReference type="ARBA" id="ARBA00023118"/>
    </source>
</evidence>
<dbReference type="Proteomes" id="UP000007239">
    <property type="component" value="Chromosome"/>
</dbReference>
<proteinExistence type="predicted"/>
<keyword evidence="4" id="KW-1185">Reference proteome</keyword>
<evidence type="ECO:0000256" key="2">
    <source>
        <dbReference type="ARBA" id="ARBA00025626"/>
    </source>
</evidence>
<accession>F6BFP9</accession>
<dbReference type="InterPro" id="IPR010154">
    <property type="entry name" value="CRISPR-assoc_Cas7/Cst2/DevR"/>
</dbReference>
<dbReference type="RefSeq" id="WP_013789076.1">
    <property type="nucleotide sequence ID" value="NC_015555.1"/>
</dbReference>
<evidence type="ECO:0000313" key="3">
    <source>
        <dbReference type="EMBL" id="AEF18353.1"/>
    </source>
</evidence>
<organism evidence="3 4">
    <name type="scientific">Thermoanaerobacterium xylanolyticum (strain ATCC 49914 / DSM 7097 / LX-11)</name>
    <dbReference type="NCBI Taxonomy" id="858215"/>
    <lineage>
        <taxon>Bacteria</taxon>
        <taxon>Bacillati</taxon>
        <taxon>Bacillota</taxon>
        <taxon>Clostridia</taxon>
        <taxon>Thermoanaerobacterales</taxon>
        <taxon>Thermoanaerobacteraceae</taxon>
        <taxon>Thermoanaerobacterium</taxon>
    </lineage>
</organism>
<comment type="function">
    <text evidence="2">CRISPR (clustered regularly interspaced short palindromic repeat) is an adaptive immune system that provides protection against mobile genetic elements (viruses, transposable elements and conjugative plasmids). CRISPR clusters contain spacers, sequences complementary to antecedent mobile elements, and target invading nucleic acids. CRISPR clusters are transcribed and processed into CRISPR RNA (crRNA).</text>
</comment>
<dbReference type="AlphaFoldDB" id="F6BFP9"/>
<reference evidence="3" key="1">
    <citation type="submission" date="2011-05" db="EMBL/GenBank/DDBJ databases">
        <title>Complete sequence of Thermoanaerobacterium xylanolyticum LX-11.</title>
        <authorList>
            <consortium name="US DOE Joint Genome Institute"/>
            <person name="Lucas S."/>
            <person name="Han J."/>
            <person name="Lapidus A."/>
            <person name="Cheng J.-F."/>
            <person name="Goodwin L."/>
            <person name="Pitluck S."/>
            <person name="Peters L."/>
            <person name="Mikhailova N."/>
            <person name="Lu M."/>
            <person name="Han C."/>
            <person name="Tapia R."/>
            <person name="Land M."/>
            <person name="Hauser L."/>
            <person name="Kyrpides N."/>
            <person name="Ivanova N."/>
            <person name="Pagani I."/>
            <person name="Hemme C."/>
            <person name="Woyke T."/>
        </authorList>
    </citation>
    <scope>NUCLEOTIDE SEQUENCE</scope>
    <source>
        <strain evidence="3">LX-11</strain>
    </source>
</reference>
<sequence>MNNVNGFMLIDAPASALNNAGPDIGAKTENTIAVKKIRRGKGEYVYVSGQAFRFWMRSSLENVFGWELSPIEREAKIAFTAADPFKYPDDDVFGYMRAIGKKSGITLTRISPFKCSPLISVTPVNIVNDFGVMARHEGDPVPYEHEFYSTVLKGIFSLDLDSVGRFSSENKTGYMNITEAYKKEWEEYNCFVEEHGKIVTLPLEVRAKRASDLIGVLPYIFGGAKQTSHLTDVSPKFLVLAILNCGNNIFMNIAVDDKGEAAINVKALKEVIVDYRENIISDVYIGKREGFMDEYNEDLKRMVNELNDTLLKNIKVHLLTVNEAVSKFQQVVSGFYKR</sequence>
<protein>
    <submittedName>
        <fullName evidence="3">CRISPR-associated autoregulator, DevR family</fullName>
    </submittedName>
</protein>
<dbReference type="HOGENOM" id="CLU_068035_0_0_9"/>
<dbReference type="KEGG" id="txy:Thexy_2354"/>
<dbReference type="STRING" id="858215.Thexy_2354"/>
<dbReference type="NCBIfam" id="TIGR02585">
    <property type="entry name" value="cas_Cst2_DevR"/>
    <property type="match status" value="1"/>
</dbReference>
<keyword evidence="1" id="KW-0051">Antiviral defense</keyword>
<dbReference type="NCBIfam" id="TIGR01875">
    <property type="entry name" value="cas_MJ0381"/>
    <property type="match status" value="1"/>
</dbReference>
<dbReference type="eggNOG" id="COG1857">
    <property type="taxonomic scope" value="Bacteria"/>
</dbReference>
<dbReference type="InterPro" id="IPR013414">
    <property type="entry name" value="Cas7/Cst2/DevR_sub_I-B/Tneap"/>
</dbReference>
<dbReference type="Pfam" id="PF01905">
    <property type="entry name" value="DevR"/>
    <property type="match status" value="1"/>
</dbReference>
<name>F6BFP9_THEXL</name>
<gene>
    <name evidence="3" type="ordered locus">Thexy_2354</name>
</gene>